<dbReference type="RefSeq" id="WP_246105638.1">
    <property type="nucleotide sequence ID" value="NZ_CP036259.1"/>
</dbReference>
<evidence type="ECO:0000313" key="5">
    <source>
        <dbReference type="EMBL" id="QDR82249.1"/>
    </source>
</evidence>
<dbReference type="GO" id="GO:0022904">
    <property type="term" value="P:respiratory electron transport chain"/>
    <property type="evidence" value="ECO:0007669"/>
    <property type="project" value="TreeGrafter"/>
</dbReference>
<gene>
    <name evidence="5" type="primary">sdhB_2</name>
    <name evidence="5" type="ORF">SPTER_36730</name>
</gene>
<protein>
    <submittedName>
        <fullName evidence="5">8-methylmenaquinol:fumarate reductase iron-sulfur subunit</fullName>
        <ecNumber evidence="5">1.3.5.-</ecNumber>
    </submittedName>
</protein>
<dbReference type="PROSITE" id="PS00197">
    <property type="entry name" value="2FE2S_FER_1"/>
    <property type="match status" value="1"/>
</dbReference>
<evidence type="ECO:0000256" key="3">
    <source>
        <dbReference type="ARBA" id="ARBA00034078"/>
    </source>
</evidence>
<dbReference type="EMBL" id="CP036259">
    <property type="protein sequence ID" value="QDR82249.1"/>
    <property type="molecule type" value="Genomic_DNA"/>
</dbReference>
<accession>A0A517DY15</accession>
<feature type="domain" description="2Fe-2S ferredoxin-type" evidence="4">
    <location>
        <begin position="2"/>
        <end position="93"/>
    </location>
</feature>
<dbReference type="KEGG" id="sted:SPTER_36730"/>
<dbReference type="AlphaFoldDB" id="A0A517DY15"/>
<dbReference type="GO" id="GO:0009060">
    <property type="term" value="P:aerobic respiration"/>
    <property type="evidence" value="ECO:0007669"/>
    <property type="project" value="TreeGrafter"/>
</dbReference>
<name>A0A517DY15_9FIRM</name>
<dbReference type="GO" id="GO:0051537">
    <property type="term" value="F:2 iron, 2 sulfur cluster binding"/>
    <property type="evidence" value="ECO:0007669"/>
    <property type="project" value="InterPro"/>
</dbReference>
<reference evidence="5 6" key="1">
    <citation type="submission" date="2019-02" db="EMBL/GenBank/DDBJ databases">
        <title>Closed genome of Sporomusa termitida DSM 4440.</title>
        <authorList>
            <person name="Poehlein A."/>
            <person name="Daniel R."/>
        </authorList>
    </citation>
    <scope>NUCLEOTIDE SEQUENCE [LARGE SCALE GENOMIC DNA]</scope>
    <source>
        <strain evidence="5 6">DSM 4440</strain>
    </source>
</reference>
<dbReference type="GO" id="GO:0009055">
    <property type="term" value="F:electron transfer activity"/>
    <property type="evidence" value="ECO:0007669"/>
    <property type="project" value="InterPro"/>
</dbReference>
<evidence type="ECO:0000256" key="1">
    <source>
        <dbReference type="ARBA" id="ARBA00001927"/>
    </source>
</evidence>
<evidence type="ECO:0000256" key="2">
    <source>
        <dbReference type="ARBA" id="ARBA00009433"/>
    </source>
</evidence>
<evidence type="ECO:0000259" key="4">
    <source>
        <dbReference type="PROSITE" id="PS51085"/>
    </source>
</evidence>
<dbReference type="GO" id="GO:0016491">
    <property type="term" value="F:oxidoreductase activity"/>
    <property type="evidence" value="ECO:0007669"/>
    <property type="project" value="UniProtKB-KW"/>
</dbReference>
<dbReference type="PANTHER" id="PTHR11921">
    <property type="entry name" value="SUCCINATE DEHYDROGENASE IRON-SULFUR PROTEIN"/>
    <property type="match status" value="1"/>
</dbReference>
<dbReference type="PANTHER" id="PTHR11921:SF29">
    <property type="entry name" value="SUCCINATE DEHYDROGENASE [UBIQUINONE] IRON-SULFUR SUBUNIT, MITOCHONDRIAL"/>
    <property type="match status" value="1"/>
</dbReference>
<sequence length="107" mass="11839">MRQITYKIERFDGAKNFIQEYTFPHQPGKTILWGLITIKETIDPTLAFTAACRTAVCGACAVRVNGQALLACETPLDGILGRCGDTLTIGPIQNFQVIRDLVVNWEP</sequence>
<dbReference type="EC" id="1.3.5.-" evidence="5"/>
<dbReference type="SUPFAM" id="SSF54292">
    <property type="entry name" value="2Fe-2S ferredoxin-like"/>
    <property type="match status" value="1"/>
</dbReference>
<dbReference type="InterPro" id="IPR001041">
    <property type="entry name" value="2Fe-2S_ferredoxin-type"/>
</dbReference>
<dbReference type="InterPro" id="IPR012675">
    <property type="entry name" value="Beta-grasp_dom_sf"/>
</dbReference>
<dbReference type="InterPro" id="IPR025192">
    <property type="entry name" value="Succ_DH/fum_Rdtase_N"/>
</dbReference>
<dbReference type="Pfam" id="PF13085">
    <property type="entry name" value="Fer2_3"/>
    <property type="match status" value="1"/>
</dbReference>
<dbReference type="InterPro" id="IPR006058">
    <property type="entry name" value="2Fe2S_fd_BS"/>
</dbReference>
<dbReference type="Gene3D" id="3.10.20.30">
    <property type="match status" value="1"/>
</dbReference>
<organism evidence="5 6">
    <name type="scientific">Sporomusa termitida</name>
    <dbReference type="NCBI Taxonomy" id="2377"/>
    <lineage>
        <taxon>Bacteria</taxon>
        <taxon>Bacillati</taxon>
        <taxon>Bacillota</taxon>
        <taxon>Negativicutes</taxon>
        <taxon>Selenomonadales</taxon>
        <taxon>Sporomusaceae</taxon>
        <taxon>Sporomusa</taxon>
    </lineage>
</organism>
<dbReference type="Proteomes" id="UP000320776">
    <property type="component" value="Chromosome"/>
</dbReference>
<dbReference type="PROSITE" id="PS51085">
    <property type="entry name" value="2FE2S_FER_2"/>
    <property type="match status" value="1"/>
</dbReference>
<comment type="cofactor">
    <cofactor evidence="1">
        <name>[3Fe-4S] cluster</name>
        <dbReference type="ChEBI" id="CHEBI:21137"/>
    </cofactor>
</comment>
<proteinExistence type="inferred from homology"/>
<dbReference type="InterPro" id="IPR050573">
    <property type="entry name" value="SDH/FRD_Iron-Sulfur"/>
</dbReference>
<comment type="similarity">
    <text evidence="2">Belongs to the succinate dehydrogenase/fumarate reductase iron-sulfur protein family.</text>
</comment>
<comment type="cofactor">
    <cofactor evidence="3">
        <name>[2Fe-2S] cluster</name>
        <dbReference type="ChEBI" id="CHEBI:190135"/>
    </cofactor>
</comment>
<keyword evidence="6" id="KW-1185">Reference proteome</keyword>
<evidence type="ECO:0000313" key="6">
    <source>
        <dbReference type="Proteomes" id="UP000320776"/>
    </source>
</evidence>
<keyword evidence="5" id="KW-0560">Oxidoreductase</keyword>
<dbReference type="InterPro" id="IPR036010">
    <property type="entry name" value="2Fe-2S_ferredoxin-like_sf"/>
</dbReference>